<reference evidence="2" key="2">
    <citation type="submission" date="2023-06" db="EMBL/GenBank/DDBJ databases">
        <authorList>
            <consortium name="Lawrence Berkeley National Laboratory"/>
            <person name="Haridas S."/>
            <person name="Hensen N."/>
            <person name="Bonometti L."/>
            <person name="Westerberg I."/>
            <person name="Brannstrom I.O."/>
            <person name="Guillou S."/>
            <person name="Cros-Aarteil S."/>
            <person name="Calhoun S."/>
            <person name="Kuo A."/>
            <person name="Mondo S."/>
            <person name="Pangilinan J."/>
            <person name="Riley R."/>
            <person name="Labutti K."/>
            <person name="Andreopoulos B."/>
            <person name="Lipzen A."/>
            <person name="Chen C."/>
            <person name="Yanf M."/>
            <person name="Daum C."/>
            <person name="Ng V."/>
            <person name="Clum A."/>
            <person name="Steindorff A."/>
            <person name="Ohm R."/>
            <person name="Martin F."/>
            <person name="Silar P."/>
            <person name="Natvig D."/>
            <person name="Lalanne C."/>
            <person name="Gautier V."/>
            <person name="Ament-Velasquez S.L."/>
            <person name="Kruys A."/>
            <person name="Hutchinson M.I."/>
            <person name="Powell A.J."/>
            <person name="Barry K."/>
            <person name="Miller A.N."/>
            <person name="Grigoriev I.V."/>
            <person name="Debuchy R."/>
            <person name="Gladieux P."/>
            <person name="Thoren M.H."/>
            <person name="Johannesson H."/>
        </authorList>
    </citation>
    <scope>NUCLEOTIDE SEQUENCE</scope>
    <source>
        <strain evidence="2">CBS 118394</strain>
    </source>
</reference>
<feature type="compositionally biased region" description="Basic and acidic residues" evidence="1">
    <location>
        <begin position="556"/>
        <end position="567"/>
    </location>
</feature>
<comment type="caution">
    <text evidence="2">The sequence shown here is derived from an EMBL/GenBank/DDBJ whole genome shotgun (WGS) entry which is preliminary data.</text>
</comment>
<feature type="region of interest" description="Disordered" evidence="1">
    <location>
        <begin position="250"/>
        <end position="294"/>
    </location>
</feature>
<feature type="compositionally biased region" description="Polar residues" evidence="1">
    <location>
        <begin position="505"/>
        <end position="525"/>
    </location>
</feature>
<feature type="compositionally biased region" description="Basic residues" evidence="1">
    <location>
        <begin position="1"/>
        <end position="10"/>
    </location>
</feature>
<proteinExistence type="predicted"/>
<feature type="compositionally biased region" description="Polar residues" evidence="1">
    <location>
        <begin position="377"/>
        <end position="388"/>
    </location>
</feature>
<dbReference type="Proteomes" id="UP001283341">
    <property type="component" value="Unassembled WGS sequence"/>
</dbReference>
<reference evidence="2" key="1">
    <citation type="journal article" date="2023" name="Mol. Phylogenet. Evol.">
        <title>Genome-scale phylogeny and comparative genomics of the fungal order Sordariales.</title>
        <authorList>
            <person name="Hensen N."/>
            <person name="Bonometti L."/>
            <person name="Westerberg I."/>
            <person name="Brannstrom I.O."/>
            <person name="Guillou S."/>
            <person name="Cros-Aarteil S."/>
            <person name="Calhoun S."/>
            <person name="Haridas S."/>
            <person name="Kuo A."/>
            <person name="Mondo S."/>
            <person name="Pangilinan J."/>
            <person name="Riley R."/>
            <person name="LaButti K."/>
            <person name="Andreopoulos B."/>
            <person name="Lipzen A."/>
            <person name="Chen C."/>
            <person name="Yan M."/>
            <person name="Daum C."/>
            <person name="Ng V."/>
            <person name="Clum A."/>
            <person name="Steindorff A."/>
            <person name="Ohm R.A."/>
            <person name="Martin F."/>
            <person name="Silar P."/>
            <person name="Natvig D.O."/>
            <person name="Lalanne C."/>
            <person name="Gautier V."/>
            <person name="Ament-Velasquez S.L."/>
            <person name="Kruys A."/>
            <person name="Hutchinson M.I."/>
            <person name="Powell A.J."/>
            <person name="Barry K."/>
            <person name="Miller A.N."/>
            <person name="Grigoriev I.V."/>
            <person name="Debuchy R."/>
            <person name="Gladieux P."/>
            <person name="Hiltunen Thoren M."/>
            <person name="Johannesson H."/>
        </authorList>
    </citation>
    <scope>NUCLEOTIDE SEQUENCE</scope>
    <source>
        <strain evidence="2">CBS 118394</strain>
    </source>
</reference>
<feature type="compositionally biased region" description="Low complexity" evidence="1">
    <location>
        <begin position="648"/>
        <end position="670"/>
    </location>
</feature>
<feature type="region of interest" description="Disordered" evidence="1">
    <location>
        <begin position="458"/>
        <end position="536"/>
    </location>
</feature>
<evidence type="ECO:0000313" key="3">
    <source>
        <dbReference type="Proteomes" id="UP001283341"/>
    </source>
</evidence>
<evidence type="ECO:0000313" key="2">
    <source>
        <dbReference type="EMBL" id="KAK3318424.1"/>
    </source>
</evidence>
<feature type="compositionally biased region" description="Low complexity" evidence="1">
    <location>
        <begin position="252"/>
        <end position="271"/>
    </location>
</feature>
<gene>
    <name evidence="2" type="ORF">B0H66DRAFT_603012</name>
</gene>
<evidence type="ECO:0000256" key="1">
    <source>
        <dbReference type="SAM" id="MobiDB-lite"/>
    </source>
</evidence>
<feature type="region of interest" description="Disordered" evidence="1">
    <location>
        <begin position="375"/>
        <end position="406"/>
    </location>
</feature>
<feature type="compositionally biased region" description="Polar residues" evidence="1">
    <location>
        <begin position="632"/>
        <end position="647"/>
    </location>
</feature>
<dbReference type="EMBL" id="JAUEDM010000004">
    <property type="protein sequence ID" value="KAK3318424.1"/>
    <property type="molecule type" value="Genomic_DNA"/>
</dbReference>
<keyword evidence="3" id="KW-1185">Reference proteome</keyword>
<feature type="region of interest" description="Disordered" evidence="1">
    <location>
        <begin position="621"/>
        <end position="675"/>
    </location>
</feature>
<organism evidence="2 3">
    <name type="scientific">Apodospora peruviana</name>
    <dbReference type="NCBI Taxonomy" id="516989"/>
    <lineage>
        <taxon>Eukaryota</taxon>
        <taxon>Fungi</taxon>
        <taxon>Dikarya</taxon>
        <taxon>Ascomycota</taxon>
        <taxon>Pezizomycotina</taxon>
        <taxon>Sordariomycetes</taxon>
        <taxon>Sordariomycetidae</taxon>
        <taxon>Sordariales</taxon>
        <taxon>Lasiosphaeriaceae</taxon>
        <taxon>Apodospora</taxon>
    </lineage>
</organism>
<feature type="compositionally biased region" description="Polar residues" evidence="1">
    <location>
        <begin position="146"/>
        <end position="157"/>
    </location>
</feature>
<dbReference type="AlphaFoldDB" id="A0AAE0M5B4"/>
<accession>A0AAE0M5B4</accession>
<feature type="region of interest" description="Disordered" evidence="1">
    <location>
        <begin position="1"/>
        <end position="124"/>
    </location>
</feature>
<protein>
    <submittedName>
        <fullName evidence="2">Uncharacterized protein</fullName>
    </submittedName>
</protein>
<feature type="region of interest" description="Disordered" evidence="1">
    <location>
        <begin position="141"/>
        <end position="160"/>
    </location>
</feature>
<name>A0AAE0M5B4_9PEZI</name>
<feature type="region of interest" description="Disordered" evidence="1">
    <location>
        <begin position="556"/>
        <end position="578"/>
    </location>
</feature>
<sequence length="776" mass="84048">MLKAVRRTRSHRPEADAVGQLQIHAHDYALAEQPAGQHAAHQSKVEEEEGAHGPTAPYGHEPVIPGPVSGPLQHDADRPSRPSRHGHGHVQIVDIPPVRFPGGKNPYLDRPLPPPPPPKVSTAPNGTNTAVAVTLTVAKPTMPARPSTSSGPDSSRITGLRPNFEKRLSKDDMALTSQPSLGRTKKGMQPFRFGLRNGALPTPEPSPDNMAYSPMPPMMSSIPARVMTPESLSSGEIQIGMALGSPSHASFQAAGWQPQAQSQSQSRPVPQDVYSPSPLQRTPEPPIQRQKTQKRRLFGLFGRKNVEPPKAAEIIEANTSVVSITTSPPIPRWQVDSPPARSNTVIGRMTTKYQPILVRSGTEPYTDNAFLHPAAQKESNSTSGWSNTPPRSPQVSSSPGGPGLLDIEIPDIRLERYSIMFSGVLNQQGAAPASSLLARRQATLEKLKTINDRILDEEEKQKNKYRRATSPQPTKSPAFTLFPSTPVRPPHGTASNLAPRGTPSRMRSNTSPALLPSPSRTSFEPKQNPVVEQQAIRKERKTVTIVSPRTMDERGRAAHVEKLREQQAEAQRPPPLPQQTTGFRFGPEESALILDSPQSMSGDEQDRPITGLDREVVDSFPFKPTLPEPQWQMISTPPNTSIETGSVTTKRTMSSSASSTASSTQTQLTRPPSIDVDEEDADLKAAVEISIARQISISRQQRQLLRPVRSNTVLVGGGQPANVIPTGRGVIRSASSPSSAATIAGLKGRVAETKLAIPKVELAQHRKSERIVLEGV</sequence>